<sequence length="488" mass="50119">MTEKQKKIGMVVCLATIVLAVLDQNIVSAATVPIVRELDPLHGVERMPWLVSAFALASTAALPLYGKLSDVYGAKRVFLGAVTVFMLGSALCGTAQDMGQLIAYRAVQGIGGGGLMSVTMVVIARVKEGDPDAGAKGGGMGGIFAGFGMAVGPLIGGLFADAGNWRWIFYINLPLGALIVVAGALTLRFPKHTTGHRIDYLGAALAAAFASGLLLVTEWGGTTYAWGSPQVIGLSAAVVVVLALFLWRQATAAEPILPLRLFRIRAVAIGFAIQGLIGVAMIGAIMYVMTYLQVARGISSTDAGAFLIPFAGGLALVGLLTGRLGWSARTLMISGTAVSAVAMGLLAFTAVDTSLWAIRGEMLLLGVGFGQLLGTLIFTVQEAAPPRHLGVATTGIRFFQTLGGALGAAAFGSLLFRLYDADVPGVPVAAIAGLEPGARADAIAAFVSAVDVVFATGGIVLLIALVLATRLKTTSPKPRRAADSALAA</sequence>
<feature type="transmembrane region" description="Helical" evidence="5">
    <location>
        <begin position="77"/>
        <end position="96"/>
    </location>
</feature>
<dbReference type="PANTHER" id="PTHR23501">
    <property type="entry name" value="MAJOR FACILITATOR SUPERFAMILY"/>
    <property type="match status" value="1"/>
</dbReference>
<dbReference type="InterPro" id="IPR020846">
    <property type="entry name" value="MFS_dom"/>
</dbReference>
<feature type="transmembrane region" description="Helical" evidence="5">
    <location>
        <begin position="401"/>
        <end position="419"/>
    </location>
</feature>
<accession>A0A841F8M1</accession>
<evidence type="ECO:0000313" key="8">
    <source>
        <dbReference type="Proteomes" id="UP000548476"/>
    </source>
</evidence>
<feature type="transmembrane region" description="Helical" evidence="5">
    <location>
        <begin position="138"/>
        <end position="159"/>
    </location>
</feature>
<dbReference type="Gene3D" id="1.20.1250.20">
    <property type="entry name" value="MFS general substrate transporter like domains"/>
    <property type="match status" value="1"/>
</dbReference>
<feature type="transmembrane region" description="Helical" evidence="5">
    <location>
        <begin position="267"/>
        <end position="292"/>
    </location>
</feature>
<dbReference type="AlphaFoldDB" id="A0A841F8M1"/>
<evidence type="ECO:0000256" key="1">
    <source>
        <dbReference type="ARBA" id="ARBA00004651"/>
    </source>
</evidence>
<dbReference type="InterPro" id="IPR036259">
    <property type="entry name" value="MFS_trans_sf"/>
</dbReference>
<feature type="transmembrane region" description="Helical" evidence="5">
    <location>
        <begin position="331"/>
        <end position="350"/>
    </location>
</feature>
<dbReference type="InterPro" id="IPR011701">
    <property type="entry name" value="MFS"/>
</dbReference>
<keyword evidence="2 5" id="KW-0812">Transmembrane</keyword>
<dbReference type="Gene3D" id="1.20.1720.10">
    <property type="entry name" value="Multidrug resistance protein D"/>
    <property type="match status" value="1"/>
</dbReference>
<keyword evidence="8" id="KW-1185">Reference proteome</keyword>
<keyword evidence="4 5" id="KW-0472">Membrane</keyword>
<feature type="transmembrane region" description="Helical" evidence="5">
    <location>
        <begin position="102"/>
        <end position="126"/>
    </location>
</feature>
<feature type="transmembrane region" description="Helical" evidence="5">
    <location>
        <begin position="48"/>
        <end position="65"/>
    </location>
</feature>
<feature type="transmembrane region" description="Helical" evidence="5">
    <location>
        <begin position="304"/>
        <end position="324"/>
    </location>
</feature>
<dbReference type="RefSeq" id="WP_184785462.1">
    <property type="nucleotide sequence ID" value="NZ_BONT01000039.1"/>
</dbReference>
<dbReference type="SUPFAM" id="SSF103473">
    <property type="entry name" value="MFS general substrate transporter"/>
    <property type="match status" value="1"/>
</dbReference>
<feature type="transmembrane region" description="Helical" evidence="5">
    <location>
        <begin position="198"/>
        <end position="216"/>
    </location>
</feature>
<evidence type="ECO:0000256" key="4">
    <source>
        <dbReference type="ARBA" id="ARBA00023136"/>
    </source>
</evidence>
<feature type="transmembrane region" description="Helical" evidence="5">
    <location>
        <begin position="362"/>
        <end position="380"/>
    </location>
</feature>
<feature type="transmembrane region" description="Helical" evidence="5">
    <location>
        <begin position="165"/>
        <end position="186"/>
    </location>
</feature>
<evidence type="ECO:0000313" key="7">
    <source>
        <dbReference type="EMBL" id="MBB6032576.1"/>
    </source>
</evidence>
<comment type="subcellular location">
    <subcellularLocation>
        <location evidence="1">Cell membrane</location>
        <topology evidence="1">Multi-pass membrane protein</topology>
    </subcellularLocation>
</comment>
<comment type="caution">
    <text evidence="7">The sequence shown here is derived from an EMBL/GenBank/DDBJ whole genome shotgun (WGS) entry which is preliminary data.</text>
</comment>
<protein>
    <submittedName>
        <fullName evidence="7">EmrB/QacA subfamily drug resistance transporter</fullName>
    </submittedName>
</protein>
<feature type="transmembrane region" description="Helical" evidence="5">
    <location>
        <begin position="228"/>
        <end position="247"/>
    </location>
</feature>
<dbReference type="PANTHER" id="PTHR23501:SF197">
    <property type="entry name" value="COMD"/>
    <property type="match status" value="1"/>
</dbReference>
<dbReference type="GO" id="GO:0022857">
    <property type="term" value="F:transmembrane transporter activity"/>
    <property type="evidence" value="ECO:0007669"/>
    <property type="project" value="InterPro"/>
</dbReference>
<name>A0A841F8M1_9ACTN</name>
<dbReference type="PROSITE" id="PS50850">
    <property type="entry name" value="MFS"/>
    <property type="match status" value="1"/>
</dbReference>
<evidence type="ECO:0000256" key="2">
    <source>
        <dbReference type="ARBA" id="ARBA00022692"/>
    </source>
</evidence>
<dbReference type="EMBL" id="JACHGT010000001">
    <property type="protein sequence ID" value="MBB6032576.1"/>
    <property type="molecule type" value="Genomic_DNA"/>
</dbReference>
<evidence type="ECO:0000259" key="6">
    <source>
        <dbReference type="PROSITE" id="PS50850"/>
    </source>
</evidence>
<dbReference type="Pfam" id="PF07690">
    <property type="entry name" value="MFS_1"/>
    <property type="match status" value="1"/>
</dbReference>
<proteinExistence type="predicted"/>
<organism evidence="7 8">
    <name type="scientific">Phytomonospora endophytica</name>
    <dbReference type="NCBI Taxonomy" id="714109"/>
    <lineage>
        <taxon>Bacteria</taxon>
        <taxon>Bacillati</taxon>
        <taxon>Actinomycetota</taxon>
        <taxon>Actinomycetes</taxon>
        <taxon>Micromonosporales</taxon>
        <taxon>Micromonosporaceae</taxon>
        <taxon>Phytomonospora</taxon>
    </lineage>
</organism>
<evidence type="ECO:0000256" key="5">
    <source>
        <dbReference type="SAM" id="Phobius"/>
    </source>
</evidence>
<dbReference type="Proteomes" id="UP000548476">
    <property type="component" value="Unassembled WGS sequence"/>
</dbReference>
<feature type="transmembrane region" description="Helical" evidence="5">
    <location>
        <begin position="443"/>
        <end position="469"/>
    </location>
</feature>
<feature type="domain" description="Major facilitator superfamily (MFS) profile" evidence="6">
    <location>
        <begin position="9"/>
        <end position="476"/>
    </location>
</feature>
<evidence type="ECO:0000256" key="3">
    <source>
        <dbReference type="ARBA" id="ARBA00022989"/>
    </source>
</evidence>
<gene>
    <name evidence="7" type="ORF">HNR73_000418</name>
</gene>
<dbReference type="GO" id="GO:0005886">
    <property type="term" value="C:plasma membrane"/>
    <property type="evidence" value="ECO:0007669"/>
    <property type="project" value="UniProtKB-SubCell"/>
</dbReference>
<keyword evidence="3 5" id="KW-1133">Transmembrane helix</keyword>
<reference evidence="7 8" key="1">
    <citation type="submission" date="2020-08" db="EMBL/GenBank/DDBJ databases">
        <title>Genomic Encyclopedia of Type Strains, Phase IV (KMG-IV): sequencing the most valuable type-strain genomes for metagenomic binning, comparative biology and taxonomic classification.</title>
        <authorList>
            <person name="Goeker M."/>
        </authorList>
    </citation>
    <scope>NUCLEOTIDE SEQUENCE [LARGE SCALE GENOMIC DNA]</scope>
    <source>
        <strain evidence="7 8">YIM 65646</strain>
    </source>
</reference>